<gene>
    <name evidence="2" type="ORF">BJP25_26695</name>
</gene>
<dbReference type="OrthoDB" id="9759959at2"/>
<evidence type="ECO:0000313" key="3">
    <source>
        <dbReference type="Proteomes" id="UP000186040"/>
    </source>
</evidence>
<name>A0A1Q9LGT8_9PSEU</name>
<dbReference type="InterPro" id="IPR054491">
    <property type="entry name" value="MGH1-like_GH"/>
</dbReference>
<protein>
    <recommendedName>
        <fullName evidence="1">Mannosylglycerate hydrolase MGH1-like glycoside hydrolase domain-containing protein</fullName>
    </recommendedName>
</protein>
<evidence type="ECO:0000313" key="2">
    <source>
        <dbReference type="EMBL" id="OLR91262.1"/>
    </source>
</evidence>
<dbReference type="Gene3D" id="1.50.10.10">
    <property type="match status" value="1"/>
</dbReference>
<dbReference type="InterPro" id="IPR008928">
    <property type="entry name" value="6-hairpin_glycosidase_sf"/>
</dbReference>
<accession>A0A1Q9LGT8</accession>
<reference evidence="2 3" key="1">
    <citation type="submission" date="2016-10" db="EMBL/GenBank/DDBJ databases">
        <title>The Draft Genome Sequence of Actinokineospora bangkokensis 44EHWT reveals the biosynthetic pathway of antifungal compounds Thailandins with unusual extender unit butylmalonyl-CoA.</title>
        <authorList>
            <person name="Greule A."/>
            <person name="Intra B."/>
            <person name="Flemming S."/>
            <person name="Rommel M.G."/>
            <person name="Panbangred W."/>
            <person name="Bechthold A."/>
        </authorList>
    </citation>
    <scope>NUCLEOTIDE SEQUENCE [LARGE SCALE GENOMIC DNA]</scope>
    <source>
        <strain evidence="2 3">44EHW</strain>
    </source>
</reference>
<dbReference type="GO" id="GO:0005975">
    <property type="term" value="P:carbohydrate metabolic process"/>
    <property type="evidence" value="ECO:0007669"/>
    <property type="project" value="InterPro"/>
</dbReference>
<keyword evidence="3" id="KW-1185">Reference proteome</keyword>
<sequence length="603" mass="63915">MTRQPRLDDLLITVAGTSVLITTADRRVGGGATGVLHGDRRVLSRIDVECPGQVETRRSLTPTSLVEDITVTGGAGSRLRVVLASDLAGVEDIKSGAEPVSVDPSPPLQWAAGGIGCVVTAPGARVEGSSLVWDIGEQHFTARWSATFHDASGLHHSAGKVVHSPTTSHPRLSTVVTRGVDDLNALALSDGENAFAAAGAPWYLTLFGRDSIWAARLALPVSLDLAAGTLRALARLQGREHDPATAEEPGKIPHELRRGPFELDGMRLPALYYGTVDATPLWACLLHDAWRAGLPDDQVRELLPALKAALAWTAGHDTFLRYVDRTGTGLANQGWKDSPDAVRFPDGTRAAAPIALCEVQSYAHEALTRGADLLDAFGEPDPSLRERAARLRADFRAAFWVDGFPALAVDGTGRPVGQVTSNAGHLVGTGLLTREEEALVVARLRRPDLLGPFGLRTLSTGSAVHDPLSYHCGSTWPHDTAITARALAADFPEEAADIALRLLAAADRDGELPELLGGQVTRTPYPSSCHPQAWSAAAGVSVLWRLLGLEVDVPARVLRVRPPRPLPLGPFEAAGIRLAGGELSVRVGDSVEVDAPAGFEVRT</sequence>
<dbReference type="AlphaFoldDB" id="A0A1Q9LGT8"/>
<dbReference type="RefSeq" id="WP_075976919.1">
    <property type="nucleotide sequence ID" value="NZ_MKQR01000025.1"/>
</dbReference>
<feature type="domain" description="Mannosylglycerate hydrolase MGH1-like glycoside hydrolase" evidence="1">
    <location>
        <begin position="337"/>
        <end position="504"/>
    </location>
</feature>
<dbReference type="InterPro" id="IPR012341">
    <property type="entry name" value="6hp_glycosidase-like_sf"/>
</dbReference>
<proteinExistence type="predicted"/>
<dbReference type="Pfam" id="PF22422">
    <property type="entry name" value="MGH1-like_GH"/>
    <property type="match status" value="1"/>
</dbReference>
<dbReference type="STRING" id="1193682.BJP25_26695"/>
<dbReference type="EMBL" id="MKQR01000025">
    <property type="protein sequence ID" value="OLR91262.1"/>
    <property type="molecule type" value="Genomic_DNA"/>
</dbReference>
<dbReference type="SUPFAM" id="SSF48208">
    <property type="entry name" value="Six-hairpin glycosidases"/>
    <property type="match status" value="1"/>
</dbReference>
<evidence type="ECO:0000259" key="1">
    <source>
        <dbReference type="Pfam" id="PF22422"/>
    </source>
</evidence>
<organism evidence="2 3">
    <name type="scientific">Actinokineospora bangkokensis</name>
    <dbReference type="NCBI Taxonomy" id="1193682"/>
    <lineage>
        <taxon>Bacteria</taxon>
        <taxon>Bacillati</taxon>
        <taxon>Actinomycetota</taxon>
        <taxon>Actinomycetes</taxon>
        <taxon>Pseudonocardiales</taxon>
        <taxon>Pseudonocardiaceae</taxon>
        <taxon>Actinokineospora</taxon>
    </lineage>
</organism>
<dbReference type="Proteomes" id="UP000186040">
    <property type="component" value="Unassembled WGS sequence"/>
</dbReference>
<comment type="caution">
    <text evidence="2">The sequence shown here is derived from an EMBL/GenBank/DDBJ whole genome shotgun (WGS) entry which is preliminary data.</text>
</comment>